<dbReference type="PANTHER" id="PTHR43428">
    <property type="entry name" value="ARSENATE REDUCTASE"/>
    <property type="match status" value="1"/>
</dbReference>
<dbReference type="Gene3D" id="3.40.50.2300">
    <property type="match status" value="1"/>
</dbReference>
<dbReference type="EMBL" id="VUNG01000038">
    <property type="protein sequence ID" value="MST85459.1"/>
    <property type="molecule type" value="Genomic_DNA"/>
</dbReference>
<evidence type="ECO:0000313" key="3">
    <source>
        <dbReference type="EMBL" id="MST85459.1"/>
    </source>
</evidence>
<evidence type="ECO:0000313" key="4">
    <source>
        <dbReference type="Proteomes" id="UP000438914"/>
    </source>
</evidence>
<name>A0A7K0KHW4_9BACT</name>
<dbReference type="SMART" id="SM00226">
    <property type="entry name" value="LMWPc"/>
    <property type="match status" value="1"/>
</dbReference>
<sequence length="147" mass="16640">MKKVLILCTGNSCRSKMAQACLQHLDAELCVRSAGTYPAPQVHPLAIEVMKEAGMPITDLQPHNVKDYLNDTWDAVITVCDHAREACPVFTGKVKRQMHISFPDPSLATGSTEEQLSVFRKVRDRIIETFTNFHHTYLDDHGYQERL</sequence>
<dbReference type="SUPFAM" id="SSF52788">
    <property type="entry name" value="Phosphotyrosine protein phosphatases I"/>
    <property type="match status" value="1"/>
</dbReference>
<feature type="domain" description="Phosphotyrosine protein phosphatase I" evidence="2">
    <location>
        <begin position="2"/>
        <end position="136"/>
    </location>
</feature>
<comment type="caution">
    <text evidence="3">The sequence shown here is derived from an EMBL/GenBank/DDBJ whole genome shotgun (WGS) entry which is preliminary data.</text>
</comment>
<dbReference type="CDD" id="cd16345">
    <property type="entry name" value="LMWP_ArsC"/>
    <property type="match status" value="1"/>
</dbReference>
<evidence type="ECO:0000256" key="1">
    <source>
        <dbReference type="ARBA" id="ARBA00022849"/>
    </source>
</evidence>
<dbReference type="Pfam" id="PF01451">
    <property type="entry name" value="LMWPc"/>
    <property type="match status" value="1"/>
</dbReference>
<keyword evidence="1" id="KW-0059">Arsenical resistance</keyword>
<dbReference type="InterPro" id="IPR023485">
    <property type="entry name" value="Ptyr_pPase"/>
</dbReference>
<reference evidence="3 4" key="1">
    <citation type="submission" date="2019-08" db="EMBL/GenBank/DDBJ databases">
        <title>In-depth cultivation of the pig gut microbiome towards novel bacterial diversity and tailored functional studies.</title>
        <authorList>
            <person name="Wylensek D."/>
            <person name="Hitch T.C.A."/>
            <person name="Clavel T."/>
        </authorList>
    </citation>
    <scope>NUCLEOTIDE SEQUENCE [LARGE SCALE GENOMIC DNA]</scope>
    <source>
        <strain evidence="3 4">LKV-178-WT-2A</strain>
    </source>
</reference>
<dbReference type="RefSeq" id="WP_154535046.1">
    <property type="nucleotide sequence ID" value="NZ_VUNG01000038.1"/>
</dbReference>
<dbReference type="InterPro" id="IPR036196">
    <property type="entry name" value="Ptyr_pPase_sf"/>
</dbReference>
<dbReference type="PANTHER" id="PTHR43428:SF1">
    <property type="entry name" value="ARSENATE REDUCTASE"/>
    <property type="match status" value="1"/>
</dbReference>
<organism evidence="3 4">
    <name type="scientific">Hallella mizrahii</name>
    <dbReference type="NCBI Taxonomy" id="2606637"/>
    <lineage>
        <taxon>Bacteria</taxon>
        <taxon>Pseudomonadati</taxon>
        <taxon>Bacteroidota</taxon>
        <taxon>Bacteroidia</taxon>
        <taxon>Bacteroidales</taxon>
        <taxon>Prevotellaceae</taxon>
        <taxon>Hallella</taxon>
    </lineage>
</organism>
<proteinExistence type="predicted"/>
<protein>
    <submittedName>
        <fullName evidence="3">Arsenate reductase ArsC</fullName>
    </submittedName>
</protein>
<gene>
    <name evidence="3" type="ORF">FYJ73_12420</name>
</gene>
<dbReference type="AlphaFoldDB" id="A0A7K0KHW4"/>
<evidence type="ECO:0000259" key="2">
    <source>
        <dbReference type="SMART" id="SM00226"/>
    </source>
</evidence>
<dbReference type="Proteomes" id="UP000438914">
    <property type="component" value="Unassembled WGS sequence"/>
</dbReference>
<keyword evidence="4" id="KW-1185">Reference proteome</keyword>
<accession>A0A7K0KHW4</accession>
<dbReference type="GO" id="GO:0046685">
    <property type="term" value="P:response to arsenic-containing substance"/>
    <property type="evidence" value="ECO:0007669"/>
    <property type="project" value="UniProtKB-KW"/>
</dbReference>